<reference evidence="1 2" key="1">
    <citation type="submission" date="2019-08" db="EMBL/GenBank/DDBJ databases">
        <title>Bacillus genomes from the desert of Cuatro Cienegas, Coahuila.</title>
        <authorList>
            <person name="Olmedo-Alvarez G."/>
        </authorList>
    </citation>
    <scope>NUCLEOTIDE SEQUENCE [LARGE SCALE GENOMIC DNA]</scope>
    <source>
        <strain evidence="1 2">CH98b_3T</strain>
    </source>
</reference>
<accession>A0A5D4TJ61</accession>
<evidence type="ECO:0000313" key="2">
    <source>
        <dbReference type="Proteomes" id="UP000324517"/>
    </source>
</evidence>
<dbReference type="AlphaFoldDB" id="A0A5D4TJ61"/>
<dbReference type="EMBL" id="VTET01000001">
    <property type="protein sequence ID" value="TYS74502.1"/>
    <property type="molecule type" value="Genomic_DNA"/>
</dbReference>
<name>A0A5D4TJ61_9BACI</name>
<comment type="caution">
    <text evidence="1">The sequence shown here is derived from an EMBL/GenBank/DDBJ whole genome shotgun (WGS) entry which is preliminary data.</text>
</comment>
<dbReference type="Proteomes" id="UP000324517">
    <property type="component" value="Unassembled WGS sequence"/>
</dbReference>
<protein>
    <submittedName>
        <fullName evidence="1">Uncharacterized protein</fullName>
    </submittedName>
</protein>
<proteinExistence type="predicted"/>
<dbReference type="RefSeq" id="WP_148978252.1">
    <property type="nucleotide sequence ID" value="NZ_JBNILM010000001.1"/>
</dbReference>
<evidence type="ECO:0000313" key="1">
    <source>
        <dbReference type="EMBL" id="TYS74502.1"/>
    </source>
</evidence>
<organism evidence="1 2">
    <name type="scientific">Sutcliffiella horikoshii</name>
    <dbReference type="NCBI Taxonomy" id="79883"/>
    <lineage>
        <taxon>Bacteria</taxon>
        <taxon>Bacillati</taxon>
        <taxon>Bacillota</taxon>
        <taxon>Bacilli</taxon>
        <taxon>Bacillales</taxon>
        <taxon>Bacillaceae</taxon>
        <taxon>Sutcliffiella</taxon>
    </lineage>
</organism>
<gene>
    <name evidence="1" type="ORF">FZC75_02050</name>
</gene>
<sequence>MAYSTKAPSNELVTYKKLHIMTEFILSNNQEDNFVLFLKELQFHPDFIGMHHEIAQLINQYDIPDEEVYTEIKKLFII</sequence>